<keyword evidence="7" id="KW-0325">Glycoprotein</keyword>
<keyword evidence="5" id="KW-0274">FAD</keyword>
<feature type="region of interest" description="Disordered" evidence="8">
    <location>
        <begin position="298"/>
        <end position="318"/>
    </location>
</feature>
<feature type="compositionally biased region" description="Low complexity" evidence="8">
    <location>
        <begin position="262"/>
        <end position="284"/>
    </location>
</feature>
<dbReference type="InterPro" id="IPR017046">
    <property type="entry name" value="Prenylcysteine_Oxase1"/>
</dbReference>
<sequence length="810" mass="88009">MCSLALALMGIGYLAAAHPVAPDAIEVEPRWRPKPPTTTAAPTQTHTPTLTPTPFVTTRGYCTFDIYGGCYLDMPWYITPEDMQEWMDYYSASSTAHPSMVLWYDGISSGWTSESLRYETDMSSYSSYTSAFYTSYWSSYNAAHPTPTTTRRKRLAELPVKTAAPQSADKRMKRAETVEAEVAETDVVETEVVECAEVVERIENEDASKRGIYDTVTFDRNQYNPQLWWWWYMFQNEQQANGQPVPALPRDGNKDAMNRRQAASADTAATSETASAAEPAEATYVATTPAVTETPAAVQATNSTATTPSAKARPAAGTRKKRRIAIVGAGASGSSAAFFLARAARVVEAQLGLAAGSLLEIVVYDKNDYIGGRVATVTEPFGGTPLELGASMMVPANMNLRKVAAMFKLPMIFLPGSSSSPMNMWDGSQVVYSNTGVSWWDRVTALLRYGPVSEPRQKAAVSKFVARMAKAYTPSFLAQRGPVKSIAEFAASLQLGNEYTSRSAYDWATNKVGVSARWANEMMDSMTRSNYGADITEVHAGAVMAGAALSEGALVMLGGNNQLFQAMLVDSGADVRLFTEVVNIAPAGEGYVLSTAAGNETYDEVFWGNPWHLSPVAKGLDFTTPIPQQEYVKLHVTYVGTTASAPRAQYFKRGGNIAQAVLTSGAGARSGGPAPAFQVLLYQYSFSSSIVLLFSRGELSDAHIHELFGDTITWTHRKEWDAYPLLKPTTAYPPVLPRAGFHYLAAMEPWLSTMETQTLSAREAVARAVKGWWDLGIAACKDASSWDLACEPEPAPAPTYDEWVAALGMV</sequence>
<dbReference type="PANTHER" id="PTHR15944:SF0">
    <property type="entry name" value="PRENYLCYSTEINE LYASE DOMAIN-CONTAINING PROTEIN"/>
    <property type="match status" value="1"/>
</dbReference>
<feature type="compositionally biased region" description="Low complexity" evidence="8">
    <location>
        <begin position="37"/>
        <end position="50"/>
    </location>
</feature>
<accession>A0AAD3TYX2</accession>
<dbReference type="PANTHER" id="PTHR15944">
    <property type="entry name" value="FARNESYLCYSTEINE LYASE"/>
    <property type="match status" value="1"/>
</dbReference>
<feature type="region of interest" description="Disordered" evidence="8">
    <location>
        <begin position="241"/>
        <end position="284"/>
    </location>
</feature>
<evidence type="ECO:0000256" key="2">
    <source>
        <dbReference type="ARBA" id="ARBA00009967"/>
    </source>
</evidence>
<dbReference type="SUPFAM" id="SSF51905">
    <property type="entry name" value="FAD/NAD(P)-binding domain"/>
    <property type="match status" value="1"/>
</dbReference>
<feature type="signal peptide" evidence="9">
    <location>
        <begin position="1"/>
        <end position="17"/>
    </location>
</feature>
<evidence type="ECO:0000256" key="8">
    <source>
        <dbReference type="SAM" id="MobiDB-lite"/>
    </source>
</evidence>
<keyword evidence="3" id="KW-0285">Flavoprotein</keyword>
<dbReference type="Gene3D" id="3.50.50.60">
    <property type="entry name" value="FAD/NAD(P)-binding domain"/>
    <property type="match status" value="1"/>
</dbReference>
<feature type="region of interest" description="Disordered" evidence="8">
    <location>
        <begin position="29"/>
        <end position="50"/>
    </location>
</feature>
<evidence type="ECO:0000313" key="11">
    <source>
        <dbReference type="EMBL" id="GMK59426.1"/>
    </source>
</evidence>
<proteinExistence type="inferred from homology"/>
<comment type="caution">
    <text evidence="11">The sequence shown here is derived from an EMBL/GenBank/DDBJ whole genome shotgun (WGS) entry which is preliminary data.</text>
</comment>
<keyword evidence="4 9" id="KW-0732">Signal</keyword>
<evidence type="ECO:0000256" key="1">
    <source>
        <dbReference type="ARBA" id="ARBA00001974"/>
    </source>
</evidence>
<dbReference type="EMBL" id="BTCM01000008">
    <property type="protein sequence ID" value="GMK59426.1"/>
    <property type="molecule type" value="Genomic_DNA"/>
</dbReference>
<evidence type="ECO:0000256" key="3">
    <source>
        <dbReference type="ARBA" id="ARBA00022630"/>
    </source>
</evidence>
<comment type="similarity">
    <text evidence="2">Belongs to the prenylcysteine oxidase family.</text>
</comment>
<name>A0AAD3TYX2_9TREE</name>
<feature type="domain" description="Prenylcysteine lyase" evidence="10">
    <location>
        <begin position="434"/>
        <end position="772"/>
    </location>
</feature>
<comment type="cofactor">
    <cofactor evidence="1">
        <name>FAD</name>
        <dbReference type="ChEBI" id="CHEBI:57692"/>
    </cofactor>
</comment>
<dbReference type="GO" id="GO:0030328">
    <property type="term" value="P:prenylcysteine catabolic process"/>
    <property type="evidence" value="ECO:0007669"/>
    <property type="project" value="InterPro"/>
</dbReference>
<evidence type="ECO:0000256" key="9">
    <source>
        <dbReference type="SAM" id="SignalP"/>
    </source>
</evidence>
<dbReference type="InterPro" id="IPR036188">
    <property type="entry name" value="FAD/NAD-bd_sf"/>
</dbReference>
<reference evidence="11" key="1">
    <citation type="journal article" date="2023" name="BMC Genomics">
        <title>Chromosome-level genome assemblies of Cutaneotrichosporon spp. (Trichosporonales, Basidiomycota) reveal imbalanced evolution between nucleotide sequences and chromosome synteny.</title>
        <authorList>
            <person name="Kobayashi Y."/>
            <person name="Kayamori A."/>
            <person name="Aoki K."/>
            <person name="Shiwa Y."/>
            <person name="Matsutani M."/>
            <person name="Fujita N."/>
            <person name="Sugita T."/>
            <person name="Iwasaki W."/>
            <person name="Tanaka N."/>
            <person name="Takashima M."/>
        </authorList>
    </citation>
    <scope>NUCLEOTIDE SEQUENCE</scope>
    <source>
        <strain evidence="11">HIS016</strain>
    </source>
</reference>
<evidence type="ECO:0000259" key="10">
    <source>
        <dbReference type="Pfam" id="PF07156"/>
    </source>
</evidence>
<gene>
    <name evidence="11" type="ORF">CspeluHIS016_0800320</name>
</gene>
<dbReference type="GO" id="GO:0030327">
    <property type="term" value="P:prenylated protein catabolic process"/>
    <property type="evidence" value="ECO:0007669"/>
    <property type="project" value="TreeGrafter"/>
</dbReference>
<reference evidence="11" key="2">
    <citation type="submission" date="2023-06" db="EMBL/GenBank/DDBJ databases">
        <authorList>
            <person name="Kobayashi Y."/>
            <person name="Kayamori A."/>
            <person name="Aoki K."/>
            <person name="Shiwa Y."/>
            <person name="Fujita N."/>
            <person name="Sugita T."/>
            <person name="Iwasaki W."/>
            <person name="Tanaka N."/>
            <person name="Takashima M."/>
        </authorList>
    </citation>
    <scope>NUCLEOTIDE SEQUENCE</scope>
    <source>
        <strain evidence="11">HIS016</strain>
    </source>
</reference>
<organism evidence="11 12">
    <name type="scientific">Cutaneotrichosporon spelunceum</name>
    <dbReference type="NCBI Taxonomy" id="1672016"/>
    <lineage>
        <taxon>Eukaryota</taxon>
        <taxon>Fungi</taxon>
        <taxon>Dikarya</taxon>
        <taxon>Basidiomycota</taxon>
        <taxon>Agaricomycotina</taxon>
        <taxon>Tremellomycetes</taxon>
        <taxon>Trichosporonales</taxon>
        <taxon>Trichosporonaceae</taxon>
        <taxon>Cutaneotrichosporon</taxon>
    </lineage>
</organism>
<protein>
    <recommendedName>
        <fullName evidence="10">Prenylcysteine lyase domain-containing protein</fullName>
    </recommendedName>
</protein>
<evidence type="ECO:0000256" key="6">
    <source>
        <dbReference type="ARBA" id="ARBA00023002"/>
    </source>
</evidence>
<dbReference type="Proteomes" id="UP001222932">
    <property type="component" value="Unassembled WGS sequence"/>
</dbReference>
<keyword evidence="12" id="KW-1185">Reference proteome</keyword>
<evidence type="ECO:0000256" key="7">
    <source>
        <dbReference type="ARBA" id="ARBA00023180"/>
    </source>
</evidence>
<dbReference type="Pfam" id="PF13450">
    <property type="entry name" value="NAD_binding_8"/>
    <property type="match status" value="1"/>
</dbReference>
<evidence type="ECO:0000256" key="4">
    <source>
        <dbReference type="ARBA" id="ARBA00022729"/>
    </source>
</evidence>
<dbReference type="AlphaFoldDB" id="A0AAD3TYX2"/>
<dbReference type="GO" id="GO:0001735">
    <property type="term" value="F:prenylcysteine oxidase activity"/>
    <property type="evidence" value="ECO:0007669"/>
    <property type="project" value="InterPro"/>
</dbReference>
<evidence type="ECO:0000256" key="5">
    <source>
        <dbReference type="ARBA" id="ARBA00022827"/>
    </source>
</evidence>
<dbReference type="InterPro" id="IPR010795">
    <property type="entry name" value="Prenylcys_lyase"/>
</dbReference>
<keyword evidence="6" id="KW-0560">Oxidoreductase</keyword>
<evidence type="ECO:0000313" key="12">
    <source>
        <dbReference type="Proteomes" id="UP001222932"/>
    </source>
</evidence>
<feature type="chain" id="PRO_5042150477" description="Prenylcysteine lyase domain-containing protein" evidence="9">
    <location>
        <begin position="18"/>
        <end position="810"/>
    </location>
</feature>
<dbReference type="Pfam" id="PF07156">
    <property type="entry name" value="Prenylcys_lyase"/>
    <property type="match status" value="1"/>
</dbReference>